<organism evidence="3 4">
    <name type="scientific">Anaeromicropila populeti</name>
    <dbReference type="NCBI Taxonomy" id="37658"/>
    <lineage>
        <taxon>Bacteria</taxon>
        <taxon>Bacillati</taxon>
        <taxon>Bacillota</taxon>
        <taxon>Clostridia</taxon>
        <taxon>Lachnospirales</taxon>
        <taxon>Lachnospiraceae</taxon>
        <taxon>Anaeromicropila</taxon>
    </lineage>
</organism>
<dbReference type="OrthoDB" id="9794725at2"/>
<dbReference type="InterPro" id="IPR029058">
    <property type="entry name" value="AB_hydrolase_fold"/>
</dbReference>
<evidence type="ECO:0000256" key="1">
    <source>
        <dbReference type="ARBA" id="ARBA00022801"/>
    </source>
</evidence>
<gene>
    <name evidence="3" type="ORF">SAMN05661086_00617</name>
</gene>
<accession>A0A1I6IBD3</accession>
<dbReference type="AlphaFoldDB" id="A0A1I6IBD3"/>
<dbReference type="GO" id="GO:0016787">
    <property type="term" value="F:hydrolase activity"/>
    <property type="evidence" value="ECO:0007669"/>
    <property type="project" value="UniProtKB-KW"/>
</dbReference>
<dbReference type="Proteomes" id="UP000199659">
    <property type="component" value="Unassembled WGS sequence"/>
</dbReference>
<dbReference type="Gene3D" id="3.40.50.1820">
    <property type="entry name" value="alpha/beta hydrolase"/>
    <property type="match status" value="1"/>
</dbReference>
<dbReference type="RefSeq" id="WP_092559232.1">
    <property type="nucleotide sequence ID" value="NZ_FOYZ01000002.1"/>
</dbReference>
<evidence type="ECO:0000313" key="3">
    <source>
        <dbReference type="EMBL" id="SFR63690.1"/>
    </source>
</evidence>
<dbReference type="EMBL" id="FOYZ01000002">
    <property type="protein sequence ID" value="SFR63690.1"/>
    <property type="molecule type" value="Genomic_DNA"/>
</dbReference>
<name>A0A1I6IBD3_9FIRM</name>
<reference evidence="3 4" key="1">
    <citation type="submission" date="2016-10" db="EMBL/GenBank/DDBJ databases">
        <authorList>
            <person name="de Groot N.N."/>
        </authorList>
    </citation>
    <scope>NUCLEOTIDE SEQUENCE [LARGE SCALE GENOMIC DNA]</scope>
    <source>
        <strain evidence="3 4">743A</strain>
    </source>
</reference>
<dbReference type="STRING" id="37658.SAMN05661086_00617"/>
<evidence type="ECO:0000259" key="2">
    <source>
        <dbReference type="Pfam" id="PF20434"/>
    </source>
</evidence>
<dbReference type="Pfam" id="PF20434">
    <property type="entry name" value="BD-FAE"/>
    <property type="match status" value="1"/>
</dbReference>
<protein>
    <submittedName>
        <fullName evidence="3">Acetyl esterase/lipase</fullName>
    </submittedName>
</protein>
<feature type="domain" description="BD-FAE-like" evidence="2">
    <location>
        <begin position="34"/>
        <end position="223"/>
    </location>
</feature>
<dbReference type="PANTHER" id="PTHR48081:SF6">
    <property type="entry name" value="PEPTIDASE S9 PROLYL OLIGOPEPTIDASE CATALYTIC DOMAIN-CONTAINING PROTEIN"/>
    <property type="match status" value="1"/>
</dbReference>
<keyword evidence="1" id="KW-0378">Hydrolase</keyword>
<dbReference type="InterPro" id="IPR050300">
    <property type="entry name" value="GDXG_lipolytic_enzyme"/>
</dbReference>
<keyword evidence="4" id="KW-1185">Reference proteome</keyword>
<evidence type="ECO:0000313" key="4">
    <source>
        <dbReference type="Proteomes" id="UP000199659"/>
    </source>
</evidence>
<proteinExistence type="predicted"/>
<sequence>MIHEKIFFDVPYGESGCKRSQEKASMVTYILDDYTQHTIVRYRPAIVICPGGGYEYRSEREAEAIALQFTAMGYHVFIVQYSVKPDVYPAPQLDLAKAVSIIREHAQEWHVEKDKIVLCGFSAGGHLAGSLGTLWKEPWLSAALSVQPEDIQPNGLILCYPVISSGIYAHKGSFQALLGEKAEENKEFLSLEKRVTKDTPRTFIWHTLTDGAVPVQNSILFMEACIESQVPVEFHMFPEGGHGLALANEETSILEGREDILTACQMWIPLVRNWLKEL</sequence>
<dbReference type="InterPro" id="IPR049492">
    <property type="entry name" value="BD-FAE-like_dom"/>
</dbReference>
<dbReference type="SUPFAM" id="SSF53474">
    <property type="entry name" value="alpha/beta-Hydrolases"/>
    <property type="match status" value="1"/>
</dbReference>
<dbReference type="PANTHER" id="PTHR48081">
    <property type="entry name" value="AB HYDROLASE SUPERFAMILY PROTEIN C4A8.06C"/>
    <property type="match status" value="1"/>
</dbReference>